<dbReference type="EMBL" id="BKCJ011361304">
    <property type="protein sequence ID" value="GFD25508.1"/>
    <property type="molecule type" value="Genomic_DNA"/>
</dbReference>
<organism evidence="2">
    <name type="scientific">Tanacetum cinerariifolium</name>
    <name type="common">Dalmatian daisy</name>
    <name type="synonym">Chrysanthemum cinerariifolium</name>
    <dbReference type="NCBI Taxonomy" id="118510"/>
    <lineage>
        <taxon>Eukaryota</taxon>
        <taxon>Viridiplantae</taxon>
        <taxon>Streptophyta</taxon>
        <taxon>Embryophyta</taxon>
        <taxon>Tracheophyta</taxon>
        <taxon>Spermatophyta</taxon>
        <taxon>Magnoliopsida</taxon>
        <taxon>eudicotyledons</taxon>
        <taxon>Gunneridae</taxon>
        <taxon>Pentapetalae</taxon>
        <taxon>asterids</taxon>
        <taxon>campanulids</taxon>
        <taxon>Asterales</taxon>
        <taxon>Asteraceae</taxon>
        <taxon>Asteroideae</taxon>
        <taxon>Anthemideae</taxon>
        <taxon>Anthemidinae</taxon>
        <taxon>Tanacetum</taxon>
    </lineage>
</organism>
<dbReference type="AlphaFoldDB" id="A0A699UVY5"/>
<name>A0A699UVY5_TANCI</name>
<proteinExistence type="predicted"/>
<protein>
    <submittedName>
        <fullName evidence="2">Uncharacterized protein</fullName>
    </submittedName>
</protein>
<evidence type="ECO:0000256" key="1">
    <source>
        <dbReference type="SAM" id="MobiDB-lite"/>
    </source>
</evidence>
<gene>
    <name evidence="2" type="ORF">Tci_897477</name>
</gene>
<evidence type="ECO:0000313" key="2">
    <source>
        <dbReference type="EMBL" id="GFD25508.1"/>
    </source>
</evidence>
<comment type="caution">
    <text evidence="2">The sequence shown here is derived from an EMBL/GenBank/DDBJ whole genome shotgun (WGS) entry which is preliminary data.</text>
</comment>
<feature type="region of interest" description="Disordered" evidence="1">
    <location>
        <begin position="1"/>
        <end position="24"/>
    </location>
</feature>
<sequence>MKNPPLDQTGGQRDAEKERSLSQQALQQKLLPGALAGPTYELMKGSCKSLVELEYHLEEVFKATTDQLDWVNPKGQQYLHNLLKPLPLIQ</sequence>
<reference evidence="2" key="1">
    <citation type="journal article" date="2019" name="Sci. Rep.">
        <title>Draft genome of Tanacetum cinerariifolium, the natural source of mosquito coil.</title>
        <authorList>
            <person name="Yamashiro T."/>
            <person name="Shiraishi A."/>
            <person name="Satake H."/>
            <person name="Nakayama K."/>
        </authorList>
    </citation>
    <scope>NUCLEOTIDE SEQUENCE</scope>
</reference>
<accession>A0A699UVY5</accession>
<feature type="non-terminal residue" evidence="2">
    <location>
        <position position="1"/>
    </location>
</feature>